<dbReference type="GO" id="GO:0016757">
    <property type="term" value="F:glycosyltransferase activity"/>
    <property type="evidence" value="ECO:0007669"/>
    <property type="project" value="InterPro"/>
</dbReference>
<comment type="caution">
    <text evidence="2">The sequence shown here is derived from an EMBL/GenBank/DDBJ whole genome shotgun (WGS) entry which is preliminary data.</text>
</comment>
<dbReference type="InterPro" id="IPR001296">
    <property type="entry name" value="Glyco_trans_1"/>
</dbReference>
<protein>
    <submittedName>
        <fullName evidence="2">Colanic acid biosynthesis glycosyltransferase WcaL</fullName>
    </submittedName>
</protein>
<proteinExistence type="predicted"/>
<dbReference type="PANTHER" id="PTHR12526">
    <property type="entry name" value="GLYCOSYLTRANSFERASE"/>
    <property type="match status" value="1"/>
</dbReference>
<organism evidence="2">
    <name type="scientific">Desulfomonile tiedjei</name>
    <dbReference type="NCBI Taxonomy" id="2358"/>
    <lineage>
        <taxon>Bacteria</taxon>
        <taxon>Pseudomonadati</taxon>
        <taxon>Thermodesulfobacteriota</taxon>
        <taxon>Desulfomonilia</taxon>
        <taxon>Desulfomonilales</taxon>
        <taxon>Desulfomonilaceae</taxon>
        <taxon>Desulfomonile</taxon>
    </lineage>
</organism>
<sequence length="411" mass="46285">MGTQRVAYILLWFPKPSETFIFREVVDLWKMGLDVQVYTLYGEIKTKLSPEMVEASKKVRRLGIPFLRRLPGDLAYWRKRNPSLTNELFKTIPVRRWKSIEFGGENIFGFLAGFTLARLFEEQEIGHIHAPWAMGPATAAWVASRLIQVPFSFTGRAGDIYPQDGALGEKIQAARFVISENKTNVAYMAQYAPGCEHKIHPIYNGVPLETHSIAPVKMQPPYSILALGRFARIKAFDDLLRAAKILKDRSVPFHLNLVGDGPRKYQLLYLTRRLGLVDVVSYPGFVPYHKVSELFLAADMFVMSSAVHSTGDRDGLPTVILEALAHRVPVVSTDVCGIPEVIKNGVTGYLVAQKNPAELARAMEDMLQDRDRAIQMAEAGRELVLREFAPEKTHKEVYDLLMSSLAKGRRD</sequence>
<evidence type="ECO:0000313" key="2">
    <source>
        <dbReference type="EMBL" id="HGH60573.1"/>
    </source>
</evidence>
<keyword evidence="2" id="KW-0808">Transferase</keyword>
<reference evidence="2" key="1">
    <citation type="journal article" date="2020" name="mSystems">
        <title>Genome- and Community-Level Interaction Insights into Carbon Utilization and Element Cycling Functions of Hydrothermarchaeota in Hydrothermal Sediment.</title>
        <authorList>
            <person name="Zhou Z."/>
            <person name="Liu Y."/>
            <person name="Xu W."/>
            <person name="Pan J."/>
            <person name="Luo Z.H."/>
            <person name="Li M."/>
        </authorList>
    </citation>
    <scope>NUCLEOTIDE SEQUENCE [LARGE SCALE GENOMIC DNA]</scope>
    <source>
        <strain evidence="2">SpSt-769</strain>
    </source>
</reference>
<name>A0A7C4EUD6_9BACT</name>
<dbReference type="SUPFAM" id="SSF53756">
    <property type="entry name" value="UDP-Glycosyltransferase/glycogen phosphorylase"/>
    <property type="match status" value="1"/>
</dbReference>
<dbReference type="AlphaFoldDB" id="A0A7C4EUD6"/>
<feature type="domain" description="Glycosyl transferase family 1" evidence="1">
    <location>
        <begin position="220"/>
        <end position="382"/>
    </location>
</feature>
<dbReference type="Pfam" id="PF00534">
    <property type="entry name" value="Glycos_transf_1"/>
    <property type="match status" value="1"/>
</dbReference>
<gene>
    <name evidence="2" type="ORF">ENV54_04660</name>
</gene>
<dbReference type="EMBL" id="DTGT01000148">
    <property type="protein sequence ID" value="HGH60573.1"/>
    <property type="molecule type" value="Genomic_DNA"/>
</dbReference>
<dbReference type="PANTHER" id="PTHR12526:SF630">
    <property type="entry name" value="GLYCOSYLTRANSFERASE"/>
    <property type="match status" value="1"/>
</dbReference>
<accession>A0A7C4EUD6</accession>
<evidence type="ECO:0000259" key="1">
    <source>
        <dbReference type="Pfam" id="PF00534"/>
    </source>
</evidence>
<dbReference type="CDD" id="cd03801">
    <property type="entry name" value="GT4_PimA-like"/>
    <property type="match status" value="1"/>
</dbReference>
<dbReference type="Gene3D" id="3.40.50.2000">
    <property type="entry name" value="Glycogen Phosphorylase B"/>
    <property type="match status" value="2"/>
</dbReference>